<dbReference type="AlphaFoldDB" id="A0A963Z5F2"/>
<dbReference type="GO" id="GO:0016779">
    <property type="term" value="F:nucleotidyltransferase activity"/>
    <property type="evidence" value="ECO:0007669"/>
    <property type="project" value="UniProtKB-ARBA"/>
</dbReference>
<dbReference type="EMBL" id="JAESVA010000011">
    <property type="protein sequence ID" value="MCB8883132.1"/>
    <property type="molecule type" value="Genomic_DNA"/>
</dbReference>
<proteinExistence type="predicted"/>
<dbReference type="InterPro" id="IPR025877">
    <property type="entry name" value="MobA-like_NTP_Trfase"/>
</dbReference>
<evidence type="ECO:0000256" key="1">
    <source>
        <dbReference type="ARBA" id="ARBA00022842"/>
    </source>
</evidence>
<protein>
    <submittedName>
        <fullName evidence="3">Nucleotidyltransferase family protein</fullName>
    </submittedName>
</protein>
<gene>
    <name evidence="3" type="ORF">ACELLULO517_22980</name>
</gene>
<evidence type="ECO:0000259" key="2">
    <source>
        <dbReference type="Pfam" id="PF12804"/>
    </source>
</evidence>
<dbReference type="SUPFAM" id="SSF53448">
    <property type="entry name" value="Nucleotide-diphospho-sugar transferases"/>
    <property type="match status" value="1"/>
</dbReference>
<sequence length="209" mass="22165">MTQAAYVSAVILAGGLSSRMGGAHKLLLDIGGESMLRRVVRAVLAVGPAEVVVVTGHRAPEIRAALDDLAVRFAHNPVFAEGQPGSVVTGVRALSAICQAVMIVLGDQPMLTPDSLRHVIAAYAAMPAGRSILVPTWKGQRGNPVLFASHHIPAIRAGDLKLGCRRLIESYPDEVALVAMADDAFVRDCDTPADYQAVRRQLGFEPVEV</sequence>
<keyword evidence="1" id="KW-0460">Magnesium</keyword>
<dbReference type="RefSeq" id="WP_227309788.1">
    <property type="nucleotide sequence ID" value="NZ_JAESVA010000011.1"/>
</dbReference>
<dbReference type="InterPro" id="IPR029044">
    <property type="entry name" value="Nucleotide-diphossugar_trans"/>
</dbReference>
<evidence type="ECO:0000313" key="3">
    <source>
        <dbReference type="EMBL" id="MCB8883132.1"/>
    </source>
</evidence>
<dbReference type="Pfam" id="PF12804">
    <property type="entry name" value="NTP_transf_3"/>
    <property type="match status" value="1"/>
</dbReference>
<dbReference type="Proteomes" id="UP000721844">
    <property type="component" value="Unassembled WGS sequence"/>
</dbReference>
<feature type="domain" description="MobA-like NTP transferase" evidence="2">
    <location>
        <begin position="9"/>
        <end position="173"/>
    </location>
</feature>
<dbReference type="PANTHER" id="PTHR43777">
    <property type="entry name" value="MOLYBDENUM COFACTOR CYTIDYLYLTRANSFERASE"/>
    <property type="match status" value="1"/>
</dbReference>
<comment type="caution">
    <text evidence="3">The sequence shown here is derived from an EMBL/GenBank/DDBJ whole genome shotgun (WGS) entry which is preliminary data.</text>
</comment>
<name>A0A963Z5F2_9PROT</name>
<reference evidence="3 4" key="1">
    <citation type="journal article" date="2021" name="Microorganisms">
        <title>Acidisoma silvae sp. nov. and Acidisomacellulosilytica sp. nov., Two Acidophilic Bacteria Isolated from Decaying Wood, Hydrolyzing Cellulose and Producing Poly-3-hydroxybutyrate.</title>
        <authorList>
            <person name="Mieszkin S."/>
            <person name="Pouder E."/>
            <person name="Uroz S."/>
            <person name="Simon-Colin C."/>
            <person name="Alain K."/>
        </authorList>
    </citation>
    <scope>NUCLEOTIDE SEQUENCE [LARGE SCALE GENOMIC DNA]</scope>
    <source>
        <strain evidence="3 4">HW T5.17</strain>
    </source>
</reference>
<organism evidence="3 4">
    <name type="scientific">Acidisoma cellulosilyticum</name>
    <dbReference type="NCBI Taxonomy" id="2802395"/>
    <lineage>
        <taxon>Bacteria</taxon>
        <taxon>Pseudomonadati</taxon>
        <taxon>Pseudomonadota</taxon>
        <taxon>Alphaproteobacteria</taxon>
        <taxon>Acetobacterales</taxon>
        <taxon>Acidocellaceae</taxon>
        <taxon>Acidisoma</taxon>
    </lineage>
</organism>
<dbReference type="CDD" id="cd04182">
    <property type="entry name" value="GT_2_like_f"/>
    <property type="match status" value="1"/>
</dbReference>
<keyword evidence="4" id="KW-1185">Reference proteome</keyword>
<evidence type="ECO:0000313" key="4">
    <source>
        <dbReference type="Proteomes" id="UP000721844"/>
    </source>
</evidence>
<dbReference type="Gene3D" id="3.90.550.10">
    <property type="entry name" value="Spore Coat Polysaccharide Biosynthesis Protein SpsA, Chain A"/>
    <property type="match status" value="1"/>
</dbReference>
<accession>A0A963Z5F2</accession>
<dbReference type="PANTHER" id="PTHR43777:SF1">
    <property type="entry name" value="MOLYBDENUM COFACTOR CYTIDYLYLTRANSFERASE"/>
    <property type="match status" value="1"/>
</dbReference>